<evidence type="ECO:0000256" key="3">
    <source>
        <dbReference type="ARBA" id="ARBA00022552"/>
    </source>
</evidence>
<feature type="domain" description="Ribosome maturation factor RimM PRC barrel" evidence="8">
    <location>
        <begin position="163"/>
        <end position="231"/>
    </location>
</feature>
<dbReference type="EMBL" id="BAAAQK010000027">
    <property type="protein sequence ID" value="GAA1874274.1"/>
    <property type="molecule type" value="Genomic_DNA"/>
</dbReference>
<dbReference type="PANTHER" id="PTHR33692:SF1">
    <property type="entry name" value="RIBOSOME MATURATION FACTOR RIMM"/>
    <property type="match status" value="1"/>
</dbReference>
<feature type="region of interest" description="Disordered" evidence="6">
    <location>
        <begin position="1"/>
        <end position="62"/>
    </location>
</feature>
<keyword evidence="10" id="KW-1185">Reference proteome</keyword>
<dbReference type="Gene3D" id="2.40.30.60">
    <property type="entry name" value="RimM"/>
    <property type="match status" value="1"/>
</dbReference>
<reference evidence="9 10" key="1">
    <citation type="journal article" date="2019" name="Int. J. Syst. Evol. Microbiol.">
        <title>The Global Catalogue of Microorganisms (GCM) 10K type strain sequencing project: providing services to taxonomists for standard genome sequencing and annotation.</title>
        <authorList>
            <consortium name="The Broad Institute Genomics Platform"/>
            <consortium name="The Broad Institute Genome Sequencing Center for Infectious Disease"/>
            <person name="Wu L."/>
            <person name="Ma J."/>
        </authorList>
    </citation>
    <scope>NUCLEOTIDE SEQUENCE [LARGE SCALE GENOMIC DNA]</scope>
    <source>
        <strain evidence="9 10">JCM 16009</strain>
    </source>
</reference>
<dbReference type="InterPro" id="IPR011033">
    <property type="entry name" value="PRC_barrel-like_sf"/>
</dbReference>
<evidence type="ECO:0000313" key="9">
    <source>
        <dbReference type="EMBL" id="GAA1874274.1"/>
    </source>
</evidence>
<comment type="similarity">
    <text evidence="5">Belongs to the RimM family.</text>
</comment>
<feature type="compositionally biased region" description="Gly residues" evidence="6">
    <location>
        <begin position="21"/>
        <end position="34"/>
    </location>
</feature>
<evidence type="ECO:0000256" key="5">
    <source>
        <dbReference type="HAMAP-Rule" id="MF_00014"/>
    </source>
</evidence>
<comment type="subcellular location">
    <subcellularLocation>
        <location evidence="5">Cytoplasm</location>
    </subcellularLocation>
</comment>
<evidence type="ECO:0000256" key="4">
    <source>
        <dbReference type="ARBA" id="ARBA00023186"/>
    </source>
</evidence>
<sequence length="237" mass="24413">MSSTPTDRSSPGSADRSSSGRSGGSSSGGSGGSPGRSRRASAGIRRPARPAPPAPSGPSSAAGGELLVGIIARAHGLRGELSVDVRTDSPEERFAEGSVLRARRRGARDSVLTVESSRPHSGRLLVRFREAPDRTAAEELRGVQLLIPLAELAAPADPEEFHVHQLEGLRAELADGTVIGSVREVVLGPAGDLLAIVREGRPDALVPFVSEIVPTVDLAGGRVVVAPPEGLLDLDTA</sequence>
<evidence type="ECO:0000259" key="7">
    <source>
        <dbReference type="Pfam" id="PF01782"/>
    </source>
</evidence>
<proteinExistence type="inferred from homology"/>
<evidence type="ECO:0000256" key="2">
    <source>
        <dbReference type="ARBA" id="ARBA00022517"/>
    </source>
</evidence>
<dbReference type="Pfam" id="PF01782">
    <property type="entry name" value="RimM"/>
    <property type="match status" value="1"/>
</dbReference>
<evidence type="ECO:0000256" key="6">
    <source>
        <dbReference type="SAM" id="MobiDB-lite"/>
    </source>
</evidence>
<keyword evidence="1 5" id="KW-0963">Cytoplasm</keyword>
<dbReference type="SUPFAM" id="SSF50447">
    <property type="entry name" value="Translation proteins"/>
    <property type="match status" value="1"/>
</dbReference>
<dbReference type="InterPro" id="IPR056792">
    <property type="entry name" value="PRC_RimM"/>
</dbReference>
<dbReference type="NCBIfam" id="TIGR02273">
    <property type="entry name" value="16S_RimM"/>
    <property type="match status" value="1"/>
</dbReference>
<keyword evidence="2 5" id="KW-0690">Ribosome biogenesis</keyword>
<feature type="compositionally biased region" description="Low complexity" evidence="6">
    <location>
        <begin position="8"/>
        <end position="20"/>
    </location>
</feature>
<evidence type="ECO:0000256" key="1">
    <source>
        <dbReference type="ARBA" id="ARBA00022490"/>
    </source>
</evidence>
<comment type="subunit">
    <text evidence="5">Binds ribosomal protein uS19.</text>
</comment>
<comment type="function">
    <text evidence="5">An accessory protein needed during the final step in the assembly of 30S ribosomal subunit, possibly for assembly of the head region. Essential for efficient processing of 16S rRNA. May be needed both before and after RbfA during the maturation of 16S rRNA. It has affinity for free ribosomal 30S subunits but not for 70S ribosomes.</text>
</comment>
<dbReference type="Pfam" id="PF24986">
    <property type="entry name" value="PRC_RimM"/>
    <property type="match status" value="1"/>
</dbReference>
<evidence type="ECO:0000259" key="8">
    <source>
        <dbReference type="Pfam" id="PF24986"/>
    </source>
</evidence>
<comment type="caution">
    <text evidence="9">The sequence shown here is derived from an EMBL/GenBank/DDBJ whole genome shotgun (WGS) entry which is preliminary data.</text>
</comment>
<keyword evidence="3 5" id="KW-0698">rRNA processing</keyword>
<feature type="domain" description="RimM N-terminal" evidence="7">
    <location>
        <begin position="68"/>
        <end position="148"/>
    </location>
</feature>
<dbReference type="PANTHER" id="PTHR33692">
    <property type="entry name" value="RIBOSOME MATURATION FACTOR RIMM"/>
    <property type="match status" value="1"/>
</dbReference>
<accession>A0ABN2NNH9</accession>
<protein>
    <recommendedName>
        <fullName evidence="5">Ribosome maturation factor RimM</fullName>
    </recommendedName>
</protein>
<organism evidence="9 10">
    <name type="scientific">Pseudonocardia ailaonensis</name>
    <dbReference type="NCBI Taxonomy" id="367279"/>
    <lineage>
        <taxon>Bacteria</taxon>
        <taxon>Bacillati</taxon>
        <taxon>Actinomycetota</taxon>
        <taxon>Actinomycetes</taxon>
        <taxon>Pseudonocardiales</taxon>
        <taxon>Pseudonocardiaceae</taxon>
        <taxon>Pseudonocardia</taxon>
    </lineage>
</organism>
<dbReference type="Gene3D" id="2.30.30.240">
    <property type="entry name" value="PRC-barrel domain"/>
    <property type="match status" value="1"/>
</dbReference>
<dbReference type="InterPro" id="IPR009000">
    <property type="entry name" value="Transl_B-barrel_sf"/>
</dbReference>
<dbReference type="InterPro" id="IPR036976">
    <property type="entry name" value="RimM_N_sf"/>
</dbReference>
<dbReference type="HAMAP" id="MF_00014">
    <property type="entry name" value="Ribosome_mat_RimM"/>
    <property type="match status" value="1"/>
</dbReference>
<keyword evidence="4 5" id="KW-0143">Chaperone</keyword>
<dbReference type="InterPro" id="IPR002676">
    <property type="entry name" value="RimM_N"/>
</dbReference>
<dbReference type="InterPro" id="IPR011961">
    <property type="entry name" value="RimM"/>
</dbReference>
<dbReference type="SUPFAM" id="SSF50346">
    <property type="entry name" value="PRC-barrel domain"/>
    <property type="match status" value="1"/>
</dbReference>
<gene>
    <name evidence="5" type="primary">rimM</name>
    <name evidence="9" type="ORF">GCM10009836_64200</name>
</gene>
<name>A0ABN2NNH9_9PSEU</name>
<dbReference type="Proteomes" id="UP001500449">
    <property type="component" value="Unassembled WGS sequence"/>
</dbReference>
<comment type="domain">
    <text evidence="5">The PRC barrel domain binds ribosomal protein uS19.</text>
</comment>
<evidence type="ECO:0000313" key="10">
    <source>
        <dbReference type="Proteomes" id="UP001500449"/>
    </source>
</evidence>